<dbReference type="AlphaFoldDB" id="A0AA96RJB5"/>
<dbReference type="KEGG" id="proo:MJB10_17895"/>
<reference evidence="1" key="1">
    <citation type="submission" date="2022-02" db="EMBL/GenBank/DDBJ databases">
        <title>Paenibacillus sp. MBLB1832 Whole Genome Shotgun Sequencing.</title>
        <authorList>
            <person name="Hwang C.Y."/>
            <person name="Cho E.-S."/>
            <person name="Seo M.-J."/>
        </authorList>
    </citation>
    <scope>NUCLEOTIDE SEQUENCE</scope>
    <source>
        <strain evidence="1">MBLB1832</strain>
    </source>
</reference>
<dbReference type="EMBL" id="CP130319">
    <property type="protein sequence ID" value="WNR42981.1"/>
    <property type="molecule type" value="Genomic_DNA"/>
</dbReference>
<accession>A0AA96RJB5</accession>
<evidence type="ECO:0000313" key="1">
    <source>
        <dbReference type="EMBL" id="WNR42981.1"/>
    </source>
</evidence>
<name>A0AA96RJB5_9BACL</name>
<evidence type="ECO:0000313" key="2">
    <source>
        <dbReference type="Proteomes" id="UP001304650"/>
    </source>
</evidence>
<sequence>MTIEWSTGGIKVNVNGLAEDFWSYEMADGGGRLTFHAPVLEIDGRSTRVELEQMALVGESVELRNGTRETVVEGTLRSDSYIRMKLVFRIAPDNPVVRFRYRWSSRSDRRLTKASGCDTLSYGRINLNSGLTAKEVRLSDYNELAHSYVPTEVKAGASAFLSEQLLMGPILAWGTEEGISALLAYEHGSQYPDIYTGFRLHKDGSAEVTAVKGNYYRGQTLRKRVRHAMDADGCCPWRGREAGRNLPYFYIAALQLECGIA</sequence>
<dbReference type="Proteomes" id="UP001304650">
    <property type="component" value="Chromosome"/>
</dbReference>
<keyword evidence="2" id="KW-1185">Reference proteome</keyword>
<gene>
    <name evidence="1" type="ORF">MJB10_17895</name>
</gene>
<proteinExistence type="predicted"/>
<protein>
    <submittedName>
        <fullName evidence="1">Uncharacterized protein</fullName>
    </submittedName>
</protein>
<organism evidence="1 2">
    <name type="scientific">Paenibacillus roseopurpureus</name>
    <dbReference type="NCBI Taxonomy" id="2918901"/>
    <lineage>
        <taxon>Bacteria</taxon>
        <taxon>Bacillati</taxon>
        <taxon>Bacillota</taxon>
        <taxon>Bacilli</taxon>
        <taxon>Bacillales</taxon>
        <taxon>Paenibacillaceae</taxon>
        <taxon>Paenibacillus</taxon>
    </lineage>
</organism>
<dbReference type="RefSeq" id="WP_314796870.1">
    <property type="nucleotide sequence ID" value="NZ_CP130319.1"/>
</dbReference>